<dbReference type="Proteomes" id="UP001597452">
    <property type="component" value="Unassembled WGS sequence"/>
</dbReference>
<dbReference type="EMBL" id="JBHUMZ010000022">
    <property type="protein sequence ID" value="MFD2639223.1"/>
    <property type="molecule type" value="Genomic_DNA"/>
</dbReference>
<evidence type="ECO:0000313" key="7">
    <source>
        <dbReference type="EMBL" id="MFD2639223.1"/>
    </source>
</evidence>
<dbReference type="Pfam" id="PF03631">
    <property type="entry name" value="Virul_fac_BrkB"/>
    <property type="match status" value="1"/>
</dbReference>
<evidence type="ECO:0000256" key="2">
    <source>
        <dbReference type="ARBA" id="ARBA00022475"/>
    </source>
</evidence>
<keyword evidence="3 6" id="KW-0812">Transmembrane</keyword>
<evidence type="ECO:0000256" key="6">
    <source>
        <dbReference type="SAM" id="Phobius"/>
    </source>
</evidence>
<keyword evidence="4 6" id="KW-1133">Transmembrane helix</keyword>
<evidence type="ECO:0000256" key="4">
    <source>
        <dbReference type="ARBA" id="ARBA00022989"/>
    </source>
</evidence>
<evidence type="ECO:0000313" key="8">
    <source>
        <dbReference type="Proteomes" id="UP001597452"/>
    </source>
</evidence>
<dbReference type="RefSeq" id="WP_054754417.1">
    <property type="nucleotide sequence ID" value="NZ_JBHUMZ010000022.1"/>
</dbReference>
<feature type="transmembrane region" description="Helical" evidence="6">
    <location>
        <begin position="205"/>
        <end position="226"/>
    </location>
</feature>
<comment type="caution">
    <text evidence="7">The sequence shown here is derived from an EMBL/GenBank/DDBJ whole genome shotgun (WGS) entry which is preliminary data.</text>
</comment>
<feature type="transmembrane region" description="Helical" evidence="6">
    <location>
        <begin position="27"/>
        <end position="49"/>
    </location>
</feature>
<protein>
    <submittedName>
        <fullName evidence="7">YihY/virulence factor BrkB family protein</fullName>
    </submittedName>
</protein>
<feature type="transmembrane region" description="Helical" evidence="6">
    <location>
        <begin position="238"/>
        <end position="266"/>
    </location>
</feature>
<dbReference type="InterPro" id="IPR017039">
    <property type="entry name" value="Virul_fac_BrkB"/>
</dbReference>
<evidence type="ECO:0000256" key="5">
    <source>
        <dbReference type="ARBA" id="ARBA00023136"/>
    </source>
</evidence>
<evidence type="ECO:0000256" key="3">
    <source>
        <dbReference type="ARBA" id="ARBA00022692"/>
    </source>
</evidence>
<dbReference type="PANTHER" id="PTHR30213">
    <property type="entry name" value="INNER MEMBRANE PROTEIN YHJD"/>
    <property type="match status" value="1"/>
</dbReference>
<keyword evidence="2" id="KW-1003">Cell membrane</keyword>
<feature type="transmembrane region" description="Helical" evidence="6">
    <location>
        <begin position="86"/>
        <end position="106"/>
    </location>
</feature>
<accession>A0ABW5QB55</accession>
<sequence length="277" mass="31461">MIFTLKFWKDLYQHFVDDDVIGMSAQLAYFFLLSLFPFLIFLLTLIGFLPIDKDSVFNLIHRYMPGDSMELIINNVNQLMEDRNGGLLSIGIILTIWSASNGINALMRVFNRAYETEEDRSFIVTRLISIAMTLAMVLVISIALALPVFGKAIGTYAFEFLGYSESFIEFWSAIRWIISFFIIVFVLTVLYMLGPNQRIKLKHALPGAVIATVGWQVISLGFAYYVENLGNFSYTYGSLGSIIVLMIWFFLSGMMLIIGGEINGLLHRHKAKLFKHA</sequence>
<comment type="subcellular location">
    <subcellularLocation>
        <location evidence="1">Cell membrane</location>
        <topology evidence="1">Multi-pass membrane protein</topology>
    </subcellularLocation>
</comment>
<organism evidence="7 8">
    <name type="scientific">Piscibacillus salipiscarius</name>
    <dbReference type="NCBI Taxonomy" id="299480"/>
    <lineage>
        <taxon>Bacteria</taxon>
        <taxon>Bacillati</taxon>
        <taxon>Bacillota</taxon>
        <taxon>Bacilli</taxon>
        <taxon>Bacillales</taxon>
        <taxon>Bacillaceae</taxon>
        <taxon>Piscibacillus</taxon>
    </lineage>
</organism>
<dbReference type="PIRSF" id="PIRSF035875">
    <property type="entry name" value="RNase_BN"/>
    <property type="match status" value="1"/>
</dbReference>
<name>A0ABW5QB55_9BACI</name>
<feature type="transmembrane region" description="Helical" evidence="6">
    <location>
        <begin position="170"/>
        <end position="193"/>
    </location>
</feature>
<evidence type="ECO:0000256" key="1">
    <source>
        <dbReference type="ARBA" id="ARBA00004651"/>
    </source>
</evidence>
<keyword evidence="5 6" id="KW-0472">Membrane</keyword>
<dbReference type="PANTHER" id="PTHR30213:SF0">
    <property type="entry name" value="UPF0761 MEMBRANE PROTEIN YIHY"/>
    <property type="match status" value="1"/>
</dbReference>
<reference evidence="8" key="1">
    <citation type="journal article" date="2019" name="Int. J. Syst. Evol. Microbiol.">
        <title>The Global Catalogue of Microorganisms (GCM) 10K type strain sequencing project: providing services to taxonomists for standard genome sequencing and annotation.</title>
        <authorList>
            <consortium name="The Broad Institute Genomics Platform"/>
            <consortium name="The Broad Institute Genome Sequencing Center for Infectious Disease"/>
            <person name="Wu L."/>
            <person name="Ma J."/>
        </authorList>
    </citation>
    <scope>NUCLEOTIDE SEQUENCE [LARGE SCALE GENOMIC DNA]</scope>
    <source>
        <strain evidence="8">TISTR 1571</strain>
    </source>
</reference>
<gene>
    <name evidence="7" type="ORF">ACFSW4_10130</name>
</gene>
<dbReference type="NCBIfam" id="TIGR00765">
    <property type="entry name" value="yihY_not_rbn"/>
    <property type="match status" value="1"/>
</dbReference>
<keyword evidence="8" id="KW-1185">Reference proteome</keyword>
<feature type="transmembrane region" description="Helical" evidence="6">
    <location>
        <begin position="127"/>
        <end position="150"/>
    </location>
</feature>
<proteinExistence type="predicted"/>